<dbReference type="AlphaFoldDB" id="A0A2I8VI06"/>
<dbReference type="GO" id="GO:0050660">
    <property type="term" value="F:flavin adenine dinucleotide binding"/>
    <property type="evidence" value="ECO:0007669"/>
    <property type="project" value="InterPro"/>
</dbReference>
<dbReference type="PANTHER" id="PTHR43099">
    <property type="entry name" value="UPF0053 PROTEIN YRKA"/>
    <property type="match status" value="1"/>
</dbReference>
<evidence type="ECO:0000313" key="3">
    <source>
        <dbReference type="EMBL" id="AUV80679.1"/>
    </source>
</evidence>
<evidence type="ECO:0000313" key="4">
    <source>
        <dbReference type="Proteomes" id="UP000236584"/>
    </source>
</evidence>
<organism evidence="3 4">
    <name type="scientific">Salinigranum rubrum</name>
    <dbReference type="NCBI Taxonomy" id="755307"/>
    <lineage>
        <taxon>Archaea</taxon>
        <taxon>Methanobacteriati</taxon>
        <taxon>Methanobacteriota</taxon>
        <taxon>Stenosarchaea group</taxon>
        <taxon>Halobacteria</taxon>
        <taxon>Halobacteriales</taxon>
        <taxon>Haloferacaceae</taxon>
        <taxon>Salinigranum</taxon>
    </lineage>
</organism>
<sequence length="179" mass="19103">MVIVRDEFGETEGILTVEDILEEIVGEIFEVGEERFIRPTTDGLVVKGEVTVGEVNDALGVDLTTEGEFETVAGLINAELGRIGDVGDRVVVADVALDVERVDGHRIRRVRVRPMVGESSEGEAEAMAVDEDAPGEPDHGSGSGADDDHSSRADDDGDDAHVDSTTDVDAETDPESDER</sequence>
<evidence type="ECO:0000259" key="2">
    <source>
        <dbReference type="SMART" id="SM01091"/>
    </source>
</evidence>
<reference evidence="3 4" key="1">
    <citation type="submission" date="2018-01" db="EMBL/GenBank/DDBJ databases">
        <title>Complete genome sequence of Salinigranum rubrum GX10T, an extremely halophilic archaeon isolated from a marine solar saltern.</title>
        <authorList>
            <person name="Han S."/>
        </authorList>
    </citation>
    <scope>NUCLEOTIDE SEQUENCE [LARGE SCALE GENOMIC DNA]</scope>
    <source>
        <strain evidence="3 4">GX10</strain>
    </source>
</reference>
<accession>A0A2I8VI06</accession>
<dbReference type="InterPro" id="IPR016169">
    <property type="entry name" value="FAD-bd_PCMH_sub2"/>
</dbReference>
<name>A0A2I8VI06_9EURY</name>
<dbReference type="SUPFAM" id="SSF54631">
    <property type="entry name" value="CBS-domain pair"/>
    <property type="match status" value="1"/>
</dbReference>
<feature type="compositionally biased region" description="Acidic residues" evidence="1">
    <location>
        <begin position="120"/>
        <end position="135"/>
    </location>
</feature>
<evidence type="ECO:0000256" key="1">
    <source>
        <dbReference type="SAM" id="MobiDB-lite"/>
    </source>
</evidence>
<dbReference type="SUPFAM" id="SSF56176">
    <property type="entry name" value="FAD-binding/transporter-associated domain-like"/>
    <property type="match status" value="1"/>
</dbReference>
<keyword evidence="4" id="KW-1185">Reference proteome</keyword>
<dbReference type="InterPro" id="IPR005170">
    <property type="entry name" value="Transptr-assoc_dom"/>
</dbReference>
<dbReference type="SMART" id="SM01091">
    <property type="entry name" value="CorC_HlyC"/>
    <property type="match status" value="1"/>
</dbReference>
<dbReference type="Gene3D" id="3.90.1280.20">
    <property type="match status" value="1"/>
</dbReference>
<feature type="compositionally biased region" description="Basic and acidic residues" evidence="1">
    <location>
        <begin position="146"/>
        <end position="164"/>
    </location>
</feature>
<feature type="domain" description="Transporter-associated" evidence="2">
    <location>
        <begin position="37"/>
        <end position="116"/>
    </location>
</feature>
<dbReference type="EMBL" id="CP026309">
    <property type="protein sequence ID" value="AUV80679.1"/>
    <property type="molecule type" value="Genomic_DNA"/>
</dbReference>
<proteinExistence type="predicted"/>
<feature type="compositionally biased region" description="Acidic residues" evidence="1">
    <location>
        <begin position="166"/>
        <end position="179"/>
    </location>
</feature>
<dbReference type="InterPro" id="IPR051676">
    <property type="entry name" value="UPF0053_domain"/>
</dbReference>
<dbReference type="InterPro" id="IPR036318">
    <property type="entry name" value="FAD-bd_PCMH-like_sf"/>
</dbReference>
<dbReference type="Gene3D" id="3.30.465.10">
    <property type="match status" value="1"/>
</dbReference>
<dbReference type="PANTHER" id="PTHR43099:SF5">
    <property type="entry name" value="HLYC_CORC FAMILY TRANSPORTER"/>
    <property type="match status" value="1"/>
</dbReference>
<gene>
    <name evidence="3" type="ORF">C2R22_02590</name>
</gene>
<dbReference type="InterPro" id="IPR046342">
    <property type="entry name" value="CBS_dom_sf"/>
</dbReference>
<feature type="region of interest" description="Disordered" evidence="1">
    <location>
        <begin position="115"/>
        <end position="179"/>
    </location>
</feature>
<protein>
    <recommendedName>
        <fullName evidence="2">Transporter-associated domain-containing protein</fullName>
    </recommendedName>
</protein>
<dbReference type="KEGG" id="srub:C2R22_02590"/>
<dbReference type="Pfam" id="PF03471">
    <property type="entry name" value="CorC_HlyC"/>
    <property type="match status" value="1"/>
</dbReference>
<dbReference type="Proteomes" id="UP000236584">
    <property type="component" value="Chromosome"/>
</dbReference>